<proteinExistence type="predicted"/>
<keyword evidence="3" id="KW-1185">Reference proteome</keyword>
<gene>
    <name evidence="2" type="ORF">MAE02_68340</name>
</gene>
<accession>A0A512C4M6</accession>
<dbReference type="EMBL" id="BJYU01000333">
    <property type="protein sequence ID" value="GEO19138.1"/>
    <property type="molecule type" value="Genomic_DNA"/>
</dbReference>
<reference evidence="2 3" key="1">
    <citation type="submission" date="2019-07" db="EMBL/GenBank/DDBJ databases">
        <title>Whole genome shotgun sequence of Microvirga aerophila NBRC 106136.</title>
        <authorList>
            <person name="Hosoyama A."/>
            <person name="Uohara A."/>
            <person name="Ohji S."/>
            <person name="Ichikawa N."/>
        </authorList>
    </citation>
    <scope>NUCLEOTIDE SEQUENCE [LARGE SCALE GENOMIC DNA]</scope>
    <source>
        <strain evidence="2 3">NBRC 106136</strain>
    </source>
</reference>
<name>A0A512C4M6_9HYPH</name>
<sequence length="68" mass="7693">MAKRILSRREAAPPAALNHSRPIPPRPWRSLPPETQTQMAQLLAELLRRMHPRPPIRESADGDPSEPV</sequence>
<organism evidence="2 3">
    <name type="scientific">Microvirga aerophila</name>
    <dbReference type="NCBI Taxonomy" id="670291"/>
    <lineage>
        <taxon>Bacteria</taxon>
        <taxon>Pseudomonadati</taxon>
        <taxon>Pseudomonadota</taxon>
        <taxon>Alphaproteobacteria</taxon>
        <taxon>Hyphomicrobiales</taxon>
        <taxon>Methylobacteriaceae</taxon>
        <taxon>Microvirga</taxon>
    </lineage>
</organism>
<evidence type="ECO:0000256" key="1">
    <source>
        <dbReference type="SAM" id="MobiDB-lite"/>
    </source>
</evidence>
<evidence type="ECO:0000313" key="3">
    <source>
        <dbReference type="Proteomes" id="UP000321085"/>
    </source>
</evidence>
<dbReference type="RefSeq" id="WP_147023369.1">
    <property type="nucleotide sequence ID" value="NZ_QOIO01000094.1"/>
</dbReference>
<feature type="region of interest" description="Disordered" evidence="1">
    <location>
        <begin position="1"/>
        <end position="68"/>
    </location>
</feature>
<dbReference type="AlphaFoldDB" id="A0A512C4M6"/>
<dbReference type="Proteomes" id="UP000321085">
    <property type="component" value="Unassembled WGS sequence"/>
</dbReference>
<comment type="caution">
    <text evidence="2">The sequence shown here is derived from an EMBL/GenBank/DDBJ whole genome shotgun (WGS) entry which is preliminary data.</text>
</comment>
<evidence type="ECO:0000313" key="2">
    <source>
        <dbReference type="EMBL" id="GEO19138.1"/>
    </source>
</evidence>
<protein>
    <submittedName>
        <fullName evidence="2">Uncharacterized protein</fullName>
    </submittedName>
</protein>